<evidence type="ECO:0000313" key="5">
    <source>
        <dbReference type="Proteomes" id="UP001652625"/>
    </source>
</evidence>
<feature type="compositionally biased region" description="Basic and acidic residues" evidence="2">
    <location>
        <begin position="547"/>
        <end position="632"/>
    </location>
</feature>
<feature type="compositionally biased region" description="Basic and acidic residues" evidence="2">
    <location>
        <begin position="177"/>
        <end position="288"/>
    </location>
</feature>
<dbReference type="SMART" id="SM00758">
    <property type="entry name" value="PA14"/>
    <property type="match status" value="2"/>
</dbReference>
<dbReference type="InterPro" id="IPR052387">
    <property type="entry name" value="Fibrocystin"/>
</dbReference>
<feature type="compositionally biased region" description="Basic and acidic residues" evidence="2">
    <location>
        <begin position="848"/>
        <end position="895"/>
    </location>
</feature>
<feature type="region of interest" description="Disordered" evidence="2">
    <location>
        <begin position="1198"/>
        <end position="1219"/>
    </location>
</feature>
<evidence type="ECO:0000256" key="2">
    <source>
        <dbReference type="SAM" id="MobiDB-lite"/>
    </source>
</evidence>
<feature type="compositionally biased region" description="Basic and acidic residues" evidence="2">
    <location>
        <begin position="296"/>
        <end position="349"/>
    </location>
</feature>
<feature type="compositionally biased region" description="Basic and acidic residues" evidence="2">
    <location>
        <begin position="160"/>
        <end position="170"/>
    </location>
</feature>
<proteinExistence type="predicted"/>
<feature type="compositionally biased region" description="Basic and acidic residues" evidence="2">
    <location>
        <begin position="714"/>
        <end position="748"/>
    </location>
</feature>
<dbReference type="InterPro" id="IPR037524">
    <property type="entry name" value="PA14/GLEYA"/>
</dbReference>
<feature type="region of interest" description="Disordered" evidence="2">
    <location>
        <begin position="109"/>
        <end position="1035"/>
    </location>
</feature>
<feature type="compositionally biased region" description="Basic and acidic residues" evidence="2">
    <location>
        <begin position="412"/>
        <end position="438"/>
    </location>
</feature>
<feature type="compositionally biased region" description="Pro residues" evidence="2">
    <location>
        <begin position="1202"/>
        <end position="1214"/>
    </location>
</feature>
<dbReference type="RefSeq" id="XP_065646452.1">
    <property type="nucleotide sequence ID" value="XM_065790380.1"/>
</dbReference>
<reference evidence="5" key="1">
    <citation type="submission" date="2025-05" db="UniProtKB">
        <authorList>
            <consortium name="RefSeq"/>
        </authorList>
    </citation>
    <scope>NUCLEOTIDE SEQUENCE [LARGE SCALE GENOMIC DNA]</scope>
</reference>
<feature type="chain" id="PRO_5045036149" evidence="3">
    <location>
        <begin position="18"/>
        <end position="2571"/>
    </location>
</feature>
<evidence type="ECO:0000256" key="3">
    <source>
        <dbReference type="SAM" id="SignalP"/>
    </source>
</evidence>
<feature type="compositionally biased region" description="Basic and acidic residues" evidence="2">
    <location>
        <begin position="976"/>
        <end position="994"/>
    </location>
</feature>
<feature type="domain" description="PA14" evidence="4">
    <location>
        <begin position="1841"/>
        <end position="2003"/>
    </location>
</feature>
<dbReference type="Gene3D" id="2.60.120.1560">
    <property type="match status" value="2"/>
</dbReference>
<dbReference type="PROSITE" id="PS51820">
    <property type="entry name" value="PA14"/>
    <property type="match status" value="3"/>
</dbReference>
<dbReference type="Proteomes" id="UP001652625">
    <property type="component" value="Chromosome 02"/>
</dbReference>
<feature type="compositionally biased region" description="Basic and acidic residues" evidence="2">
    <location>
        <begin position="451"/>
        <end position="500"/>
    </location>
</feature>
<feature type="domain" description="PA14" evidence="4">
    <location>
        <begin position="1660"/>
        <end position="1836"/>
    </location>
</feature>
<organism evidence="5 6">
    <name type="scientific">Hydra vulgaris</name>
    <name type="common">Hydra</name>
    <name type="synonym">Hydra attenuata</name>
    <dbReference type="NCBI Taxonomy" id="6087"/>
    <lineage>
        <taxon>Eukaryota</taxon>
        <taxon>Metazoa</taxon>
        <taxon>Cnidaria</taxon>
        <taxon>Hydrozoa</taxon>
        <taxon>Hydroidolina</taxon>
        <taxon>Anthoathecata</taxon>
        <taxon>Aplanulata</taxon>
        <taxon>Hydridae</taxon>
        <taxon>Hydra</taxon>
    </lineage>
</organism>
<feature type="compositionally biased region" description="Basic and acidic residues" evidence="2">
    <location>
        <begin position="374"/>
        <end position="389"/>
    </location>
</feature>
<evidence type="ECO:0000313" key="6">
    <source>
        <dbReference type="RefSeq" id="XP_065646452.1"/>
    </source>
</evidence>
<dbReference type="InterPro" id="IPR011658">
    <property type="entry name" value="PA14_dom"/>
</dbReference>
<dbReference type="SUPFAM" id="SSF101447">
    <property type="entry name" value="Formin homology 2 domain (FH2 domain)"/>
    <property type="match status" value="1"/>
</dbReference>
<feature type="compositionally biased region" description="Basic and acidic residues" evidence="2">
    <location>
        <begin position="666"/>
        <end position="686"/>
    </location>
</feature>
<protein>
    <submittedName>
        <fullName evidence="6">Uncharacterized protein LOC100203116 isoform X33</fullName>
    </submittedName>
</protein>
<dbReference type="GeneID" id="100203116"/>
<feature type="compositionally biased region" description="Basic and acidic residues" evidence="2">
    <location>
        <begin position="758"/>
        <end position="770"/>
    </location>
</feature>
<keyword evidence="1 3" id="KW-0732">Signal</keyword>
<feature type="compositionally biased region" description="Basic and acidic residues" evidence="2">
    <location>
        <begin position="1001"/>
        <end position="1019"/>
    </location>
</feature>
<dbReference type="PANTHER" id="PTHR46769">
    <property type="entry name" value="POLYCYSTIC KIDNEY AND HEPATIC DISEASE 1 (AUTOSOMAL RECESSIVE)-LIKE 1"/>
    <property type="match status" value="1"/>
</dbReference>
<feature type="signal peptide" evidence="3">
    <location>
        <begin position="1"/>
        <end position="17"/>
    </location>
</feature>
<feature type="compositionally biased region" description="Polar residues" evidence="2">
    <location>
        <begin position="501"/>
        <end position="510"/>
    </location>
</feature>
<name>A0ABM4BBY8_HYDVU</name>
<feature type="compositionally biased region" description="Basic and acidic residues" evidence="2">
    <location>
        <begin position="934"/>
        <end position="955"/>
    </location>
</feature>
<feature type="compositionally biased region" description="Basic residues" evidence="2">
    <location>
        <begin position="139"/>
        <end position="156"/>
    </location>
</feature>
<evidence type="ECO:0000256" key="1">
    <source>
        <dbReference type="ARBA" id="ARBA00022729"/>
    </source>
</evidence>
<feature type="compositionally biased region" description="Polar residues" evidence="2">
    <location>
        <begin position="390"/>
        <end position="399"/>
    </location>
</feature>
<reference evidence="6" key="2">
    <citation type="submission" date="2025-08" db="UniProtKB">
        <authorList>
            <consortium name="RefSeq"/>
        </authorList>
    </citation>
    <scope>IDENTIFICATION</scope>
</reference>
<accession>A0ABM4BBY8</accession>
<evidence type="ECO:0000259" key="4">
    <source>
        <dbReference type="PROSITE" id="PS51820"/>
    </source>
</evidence>
<keyword evidence="5" id="KW-1185">Reference proteome</keyword>
<feature type="domain" description="PA14" evidence="4">
    <location>
        <begin position="1507"/>
        <end position="1657"/>
    </location>
</feature>
<feature type="compositionally biased region" description="Acidic residues" evidence="2">
    <location>
        <begin position="116"/>
        <end position="134"/>
    </location>
</feature>
<feature type="compositionally biased region" description="Basic and acidic residues" evidence="2">
    <location>
        <begin position="644"/>
        <end position="654"/>
    </location>
</feature>
<gene>
    <name evidence="6" type="primary">LOC100203116</name>
</gene>
<feature type="compositionally biased region" description="Basic and acidic residues" evidence="2">
    <location>
        <begin position="517"/>
        <end position="539"/>
    </location>
</feature>
<feature type="compositionally biased region" description="Basic and acidic residues" evidence="2">
    <location>
        <begin position="778"/>
        <end position="836"/>
    </location>
</feature>
<dbReference type="PANTHER" id="PTHR46769:SF2">
    <property type="entry name" value="FIBROCYSTIN-L ISOFORM 2 PRECURSOR-RELATED"/>
    <property type="match status" value="1"/>
</dbReference>
<sequence>MFWKIIVFIFAIDHLSGAPRHHKKFPKDVSGEKRQSLGDWDVHYTEPSQLGAASLVQGPNTEDLLSLQKAMVGYQKINKAYEPAIVLAGAFPHLEGAVPHAQLIKTFHKPIPQEESAVDDEDDDDDDDDDEDDSENKSSRKKRTLKSHPRRSKKRTLSNSEKEKSDKNKELITTSKDNLKGKKLAEHKEVEGDKSLSKTELDNDKNTEKETKFQKETDRLQEKEVSNAKEEVKEREENHHKELADLKGKNAQYEGDKPNTAEKHLNYEGDKSNVVDKKLQYEGDKLNAGEKNMQPEGEKETVGEKEKQHRKEFAKAEESEKIPNKIKQQEEIKQEEVKEEVEKNEKDSGSKFTKQHKIKVDEKDALATDVQSKSSKEKESGYDNGRSENSEATSSKVHNSIKENVNDNNEASVDKNYHNSRQEEDRVQENVVSKEGHKNTKYVKGNQVQDTKLERNQNDEKELSTSDLKEFKESEKNELNKHQSNDKDSTNVKSFTKEGKQSASSEQYQEVNGKLIFTEREKLRLKAGAEKEKEAERVNEAQANNKNENDDKTKLEFKAGPNEEKESVNESQNKKFENDVKQDKLPLKVNREEEKESEKGNETNKESEEKGKYAVPEEKQQEPVKVEEKENRQSYYPKKKKQLHEKFSNEESKPLDQSSVVVVAKQFDEKASKSENQKDLEVEKLSGKGSRSQNEQSDDTKDAEVTSSTASVSEKLESRPEKNEKELENKLKTVKYDKNEKASSENEKSPLSSVQDDGNIKGKENKEIEKGVANQDFTDLKSKNEKGKKGVEEKMEEKLEEKNIEKNEEKKFEQNNEKIEKKLSDKEAESTEKYSEKISLGKWHKNTPKMEKNADELERKEAEKYDKNTLEKSEQITKGEKSVSEEHRHEEKELLLNDNPVSDNELVGNPKSNKKLHEKPEKQTETEISPKLMVSKEDETQKQTDTRKPTEERKFEKKKTKEFKENVEEQASVDQEVAKEKPKSSRHKDAEKLAEFTQNDNTEKKRGDDDDRKVHDSKTAKINADMTDEELEQNSRVVLSQLKQLQSLAQSPNPDPKKIDVSALHPGTVKILKKLGEEHERRGLVDDYGGDKDIEGHSISRESSTHHETIVKYTGKSQKADIRQLCGGCLPTVSMPTEAEINQMLCEGMAGCGDGCFGGPWHGCAPPLPPPPPPPPPPSSPPLKYKLIPICDHSGFGGNCNSPPPPPPPPPPPSECKELNGGGGGCRGVKISISCDDTSGGMGCGGVTPIHPKIPGMTWKLVPDTSGCGVSSFSQGCGRNRANSDSNDDNDVNKKVEPMIPLSCLEALKGLNLPSKDGGSGGEAKCSKMLSRLLSNQAENTANTMKILASLLKDDGCSLDAQEQQVAAKMMGKLMSGGCCGSNGCGNMNSEKPCPDEGYEKFISLGPEHCSSKHASAKKMSYKLCKKPCEEVSDDTDSKLKEDSNKYKSVEALHHHHHNNKKISLAASRTVHPKFKSKVKNEKSLKKHKKSDVPFLDDADERTRLSVPENGLRRSMWTNLPTKDIAGLTSLKSYPKYPAASYVIDQFATPHDEGLQYGQRVYGYLIPPESGNYIFGTSCSDECKLLLSKNDEEDKKDIIIKHEPGSAQDQSSDAIPLKGGHTYFIEALSYHGDEASPMKVGVRLPSGTILAPIPMQYLRLERAALVDEDFDELSSPTLQSLFTQRSFPDKPSKWTPLSDFSMVAKETNGFHGHKISGYFLAKETGKYKFFGTCPNGCRLYLSEDDTCNKKSMVLEYRLSIKGLTHKKTLISLDGKTGKRTSDASLFEVSKTTELQAGLYYYIEALQATKGGEQSRLKIGVVSPSGKTSFPMKKDSLTQFSPSKHGIVREVWKNVKGDDLENFTMLQSFPRIPTEVSLMSSFESPSNEIKNYGQRLKGYFVAPMTGDYKFVISCDKNCELWMNPIDDVSSNVNQKKRILAQTNKTAIHEYDKYPDEQVSAPIHMNIGQQYYIEALHKASSGPDHLSVGVTLPSGKKEWPISKKYLRFRPRDHVSSPTDIPCNYNLEENDSSKKESGELVKTANDIAILGGETDALAQNLDFLNAPKNEEFDYDGSDNKAKVKITHLTVPFGNPNSKNAKDALSVIKNVTQNKQTQLKLHKNEDGGFTISGLPSHLNHADATKLAKGIASVLKPDGSQLMQNETKVLKPTGSKIKAINNPSVNVLPSGSATNLPKVSELQNAESTLNAENKLLNTPTEGNKTGAEIGEAKLNDQSADSINNPNTLSTNLLESTSYTSSIEPDIESLSVVGNLANMDDLSSDENNLLKQAKIQQQMESQPFLQDSFVQPIVDQSKIVQPLIDQSKVVQPVVDQSKMFPAQKIKKITSVNNGDSIGENISDMDENSDLGLELELPASTGTNIGSNTVINGINAIMNSKTPDYHNSDGIGHPTNVVANLKEPKIGVSLSPTITDEMSINKLNDYDVLNIDLEGLRRMGKQKRLMDKSEQTLKQPVQLLQAALIDANIIGDQFNEEVENLNNYSSLKKKKIPNGSSNEINSINGVSSESNDYVKRKIIAYVNKNENSSLTGSTQKLTSNKVGRINSTTTAVNKKNNA</sequence>